<dbReference type="CDD" id="cd00143">
    <property type="entry name" value="PP2Cc"/>
    <property type="match status" value="1"/>
</dbReference>
<dbReference type="InterPro" id="IPR000222">
    <property type="entry name" value="PP2C_BS"/>
</dbReference>
<feature type="compositionally biased region" description="Low complexity" evidence="6">
    <location>
        <begin position="316"/>
        <end position="349"/>
    </location>
</feature>
<evidence type="ECO:0000313" key="9">
    <source>
        <dbReference type="Proteomes" id="UP001189429"/>
    </source>
</evidence>
<evidence type="ECO:0000313" key="8">
    <source>
        <dbReference type="EMBL" id="CAK0809519.1"/>
    </source>
</evidence>
<evidence type="ECO:0000256" key="3">
    <source>
        <dbReference type="ARBA" id="ARBA00022801"/>
    </source>
</evidence>
<feature type="region of interest" description="Disordered" evidence="6">
    <location>
        <begin position="233"/>
        <end position="282"/>
    </location>
</feature>
<sequence>MGRTAGSGAPVAGWSVWDEGPSWHRLGARFDENADPVPDARELPVGIGNKGGVSVGRKADYLAKLEWEFLPDLAASGARGPSAFCAALPDAVFNDGWFTMAELDFQAAVAKLQRHPGPAKDESKLADVLILSLYDDRTFVLSRIGRKVSQRAPYAHAAAALAAPGAAARRATSPRPAQAEAPHAQGSWPADGCRPYVRALAAEKRPPALWLPKSPRPHPGAALQLPLGAVDHARRGGAPAARPKRPSSCSSGVLGALSPPRAGGASSPTLHGWPPEAESQRQATVAGLLRIAGHPAAGAGQQRSPSGPKEDERNAAPRPSRAAARSPSVPGSPWSPHSSAGSSAAGPREPSSRKSSIAGIRRSPRQSVCFPGALPCIYAHAGADRHEKRVSSSPSKRRPSQSSPSENRWPTAPWGFSDGQHLAVATSACQDANPEHRSHMEDELVVADALQVAVGAEGAASDWAFFGVYDGHGGRGAVDACRDQLHQVVAAELQGLAPVDSAGVHAALARAFEQVDSDLHRAGAAARCGCTATAALAHRADGELTLYVANVGDSRAVIIGDGDAKRVPPPPPQQMKVTPQSFAKKVSIAFSPSASDVQETPRCFRKSSTDGVGFDTPRGQVSLRLEPLRDQAANMQCSVEKPGADTPKPKVTSFPRAFKALKIEESKPGEIVDQGSNDHGGDLVCLQKEFPRHRFFINPHPLNTPGHGVLVCIKKRVAGCLTDFHLEAAVPGKISYVMGWRSSGIPGVAAIRLPSVDVGIGLYRQQLIRLQSTLFSASLAADLIPGGFIFAFSDEGRSQVQSGTSTRGGTAHTRELNQRVGSLTELPQPHDTRRACQGAQIAGAARLDRVYISTHPSVLHDFAITGSTIGMPTNLKNPSDHVPVVATLDLHLSTSLSAVHPALSGIFDVGACALAGDAGLIARIANFKNALLDGEDTAIEQAASIPEHELQRRRARVQRNR</sequence>
<comment type="similarity">
    <text evidence="5">Belongs to the PP2C family.</text>
</comment>
<name>A0ABN9QTF2_9DINO</name>
<feature type="compositionally biased region" description="Low complexity" evidence="6">
    <location>
        <begin position="236"/>
        <end position="251"/>
    </location>
</feature>
<dbReference type="Pfam" id="PF00481">
    <property type="entry name" value="PP2C"/>
    <property type="match status" value="1"/>
</dbReference>
<reference evidence="8" key="1">
    <citation type="submission" date="2023-10" db="EMBL/GenBank/DDBJ databases">
        <authorList>
            <person name="Chen Y."/>
            <person name="Shah S."/>
            <person name="Dougan E. K."/>
            <person name="Thang M."/>
            <person name="Chan C."/>
        </authorList>
    </citation>
    <scope>NUCLEOTIDE SEQUENCE [LARGE SCALE GENOMIC DNA]</scope>
</reference>
<evidence type="ECO:0000259" key="7">
    <source>
        <dbReference type="PROSITE" id="PS51746"/>
    </source>
</evidence>
<comment type="caution">
    <text evidence="8">The sequence shown here is derived from an EMBL/GenBank/DDBJ whole genome shotgun (WGS) entry which is preliminary data.</text>
</comment>
<dbReference type="InterPro" id="IPR036457">
    <property type="entry name" value="PPM-type-like_dom_sf"/>
</dbReference>
<keyword evidence="4 5" id="KW-0904">Protein phosphatase</keyword>
<feature type="region of interest" description="Disordered" evidence="6">
    <location>
        <begin position="166"/>
        <end position="190"/>
    </location>
</feature>
<dbReference type="SMART" id="SM00332">
    <property type="entry name" value="PP2Cc"/>
    <property type="match status" value="1"/>
</dbReference>
<dbReference type="InterPro" id="IPR001932">
    <property type="entry name" value="PPM-type_phosphatase-like_dom"/>
</dbReference>
<dbReference type="InterPro" id="IPR015655">
    <property type="entry name" value="PP2C"/>
</dbReference>
<keyword evidence="2" id="KW-0479">Metal-binding</keyword>
<protein>
    <recommendedName>
        <fullName evidence="7">PPM-type phosphatase domain-containing protein</fullName>
    </recommendedName>
</protein>
<feature type="region of interest" description="Disordered" evidence="6">
    <location>
        <begin position="599"/>
        <end position="618"/>
    </location>
</feature>
<keyword evidence="9" id="KW-1185">Reference proteome</keyword>
<dbReference type="EMBL" id="CAUYUJ010004435">
    <property type="protein sequence ID" value="CAK0809519.1"/>
    <property type="molecule type" value="Genomic_DNA"/>
</dbReference>
<feature type="region of interest" description="Disordered" evidence="6">
    <location>
        <begin position="296"/>
        <end position="363"/>
    </location>
</feature>
<evidence type="ECO:0000256" key="4">
    <source>
        <dbReference type="ARBA" id="ARBA00022912"/>
    </source>
</evidence>
<feature type="compositionally biased region" description="Low complexity" evidence="6">
    <location>
        <begin position="166"/>
        <end position="179"/>
    </location>
</feature>
<dbReference type="PROSITE" id="PS01032">
    <property type="entry name" value="PPM_1"/>
    <property type="match status" value="1"/>
</dbReference>
<evidence type="ECO:0000256" key="1">
    <source>
        <dbReference type="ARBA" id="ARBA00004170"/>
    </source>
</evidence>
<dbReference type="Proteomes" id="UP001189429">
    <property type="component" value="Unassembled WGS sequence"/>
</dbReference>
<comment type="subcellular location">
    <subcellularLocation>
        <location evidence="1">Membrane</location>
        <topology evidence="1">Peripheral membrane protein</topology>
    </subcellularLocation>
</comment>
<dbReference type="PANTHER" id="PTHR47992">
    <property type="entry name" value="PROTEIN PHOSPHATASE"/>
    <property type="match status" value="1"/>
</dbReference>
<organism evidence="8 9">
    <name type="scientific">Prorocentrum cordatum</name>
    <dbReference type="NCBI Taxonomy" id="2364126"/>
    <lineage>
        <taxon>Eukaryota</taxon>
        <taxon>Sar</taxon>
        <taxon>Alveolata</taxon>
        <taxon>Dinophyceae</taxon>
        <taxon>Prorocentrales</taxon>
        <taxon>Prorocentraceae</taxon>
        <taxon>Prorocentrum</taxon>
    </lineage>
</organism>
<dbReference type="SUPFAM" id="SSF81606">
    <property type="entry name" value="PP2C-like"/>
    <property type="match status" value="1"/>
</dbReference>
<evidence type="ECO:0000256" key="5">
    <source>
        <dbReference type="RuleBase" id="RU003465"/>
    </source>
</evidence>
<keyword evidence="3 5" id="KW-0378">Hydrolase</keyword>
<evidence type="ECO:0000256" key="2">
    <source>
        <dbReference type="ARBA" id="ARBA00022723"/>
    </source>
</evidence>
<gene>
    <name evidence="8" type="ORF">PCOR1329_LOCUS14755</name>
</gene>
<dbReference type="Gene3D" id="3.60.40.10">
    <property type="entry name" value="PPM-type phosphatase domain"/>
    <property type="match status" value="1"/>
</dbReference>
<feature type="region of interest" description="Disordered" evidence="6">
    <location>
        <begin position="385"/>
        <end position="417"/>
    </location>
</feature>
<proteinExistence type="inferred from homology"/>
<dbReference type="PROSITE" id="PS51746">
    <property type="entry name" value="PPM_2"/>
    <property type="match status" value="1"/>
</dbReference>
<evidence type="ECO:0000256" key="6">
    <source>
        <dbReference type="SAM" id="MobiDB-lite"/>
    </source>
</evidence>
<feature type="domain" description="PPM-type phosphatase" evidence="7">
    <location>
        <begin position="425"/>
        <end position="741"/>
    </location>
</feature>
<accession>A0ABN9QTF2</accession>